<accession>A0A5D8Z5J4</accession>
<comment type="caution">
    <text evidence="2">The sequence shown here is derived from an EMBL/GenBank/DDBJ whole genome shotgun (WGS) entry which is preliminary data.</text>
</comment>
<protein>
    <recommendedName>
        <fullName evidence="4">TonB C-terminal domain-containing protein</fullName>
    </recommendedName>
</protein>
<sequence>MTRAALMWMLLLPAVAGAQSMDGGAADAGHAVSSGLDYTDPAAHDAPITCMAGDLERHPGQSLGQVFGDAWPVPPANAATRERATVDRWGKLVMPAGLAPRDVTVVVATLVGADGEPQRAEPICATASGFDTAAARTVMRSRFTPARFDGAATVGATVVVVRYGRSAGVQGTGRRH</sequence>
<keyword evidence="1" id="KW-0732">Signal</keyword>
<organism evidence="2 3">
    <name type="scientific">Cognatilysobacter lacus</name>
    <dbReference type="NCBI Taxonomy" id="1643323"/>
    <lineage>
        <taxon>Bacteria</taxon>
        <taxon>Pseudomonadati</taxon>
        <taxon>Pseudomonadota</taxon>
        <taxon>Gammaproteobacteria</taxon>
        <taxon>Lysobacterales</taxon>
        <taxon>Lysobacteraceae</taxon>
        <taxon>Cognatilysobacter</taxon>
    </lineage>
</organism>
<reference evidence="2 3" key="1">
    <citation type="submission" date="2019-08" db="EMBL/GenBank/DDBJ databases">
        <title>Draft genome sequence of Lysobacter sp. UKS-15.</title>
        <authorList>
            <person name="Im W.-T."/>
        </authorList>
    </citation>
    <scope>NUCLEOTIDE SEQUENCE [LARGE SCALE GENOMIC DNA]</scope>
    <source>
        <strain evidence="2 3">UKS-15</strain>
    </source>
</reference>
<feature type="signal peptide" evidence="1">
    <location>
        <begin position="1"/>
        <end position="18"/>
    </location>
</feature>
<dbReference type="SUPFAM" id="SSF74653">
    <property type="entry name" value="TolA/TonB C-terminal domain"/>
    <property type="match status" value="1"/>
</dbReference>
<dbReference type="EMBL" id="VTRV01000062">
    <property type="protein sequence ID" value="TZF89920.1"/>
    <property type="molecule type" value="Genomic_DNA"/>
</dbReference>
<gene>
    <name evidence="2" type="ORF">FW784_07365</name>
</gene>
<proteinExistence type="predicted"/>
<evidence type="ECO:0008006" key="4">
    <source>
        <dbReference type="Google" id="ProtNLM"/>
    </source>
</evidence>
<name>A0A5D8Z5J4_9GAMM</name>
<dbReference type="OrthoDB" id="6058358at2"/>
<evidence type="ECO:0000313" key="2">
    <source>
        <dbReference type="EMBL" id="TZF89920.1"/>
    </source>
</evidence>
<dbReference type="Gene3D" id="3.30.1150.10">
    <property type="match status" value="1"/>
</dbReference>
<dbReference type="RefSeq" id="WP_149352708.1">
    <property type="nucleotide sequence ID" value="NZ_VTRV01000062.1"/>
</dbReference>
<keyword evidence="3" id="KW-1185">Reference proteome</keyword>
<dbReference type="AlphaFoldDB" id="A0A5D8Z5J4"/>
<feature type="chain" id="PRO_5022907564" description="TonB C-terminal domain-containing protein" evidence="1">
    <location>
        <begin position="19"/>
        <end position="176"/>
    </location>
</feature>
<dbReference type="Proteomes" id="UP000323164">
    <property type="component" value="Unassembled WGS sequence"/>
</dbReference>
<evidence type="ECO:0000256" key="1">
    <source>
        <dbReference type="SAM" id="SignalP"/>
    </source>
</evidence>
<evidence type="ECO:0000313" key="3">
    <source>
        <dbReference type="Proteomes" id="UP000323164"/>
    </source>
</evidence>